<dbReference type="AlphaFoldDB" id="A0A2B7XE86"/>
<dbReference type="Pfam" id="PF00106">
    <property type="entry name" value="adh_short"/>
    <property type="match status" value="1"/>
</dbReference>
<evidence type="ECO:0000313" key="6">
    <source>
        <dbReference type="Proteomes" id="UP000223968"/>
    </source>
</evidence>
<dbReference type="Proteomes" id="UP000223968">
    <property type="component" value="Unassembled WGS sequence"/>
</dbReference>
<comment type="similarity">
    <text evidence="1 3">Belongs to the short-chain dehydrogenases/reductases (SDR) family.</text>
</comment>
<keyword evidence="2" id="KW-0560">Oxidoreductase</keyword>
<dbReference type="OrthoDB" id="47007at2759"/>
<dbReference type="PRINTS" id="PR00081">
    <property type="entry name" value="GDHRDH"/>
</dbReference>
<evidence type="ECO:0000313" key="5">
    <source>
        <dbReference type="EMBL" id="PGH07220.1"/>
    </source>
</evidence>
<feature type="region of interest" description="Disordered" evidence="4">
    <location>
        <begin position="313"/>
        <end position="339"/>
    </location>
</feature>
<dbReference type="PANTHER" id="PTHR43899">
    <property type="entry name" value="RH59310P"/>
    <property type="match status" value="1"/>
</dbReference>
<evidence type="ECO:0000256" key="4">
    <source>
        <dbReference type="SAM" id="MobiDB-lite"/>
    </source>
</evidence>
<comment type="caution">
    <text evidence="5">The sequence shown here is derived from an EMBL/GenBank/DDBJ whole genome shotgun (WGS) entry which is preliminary data.</text>
</comment>
<dbReference type="InterPro" id="IPR002347">
    <property type="entry name" value="SDR_fam"/>
</dbReference>
<organism evidence="5 6">
    <name type="scientific">Helicocarpus griseus UAMH5409</name>
    <dbReference type="NCBI Taxonomy" id="1447875"/>
    <lineage>
        <taxon>Eukaryota</taxon>
        <taxon>Fungi</taxon>
        <taxon>Dikarya</taxon>
        <taxon>Ascomycota</taxon>
        <taxon>Pezizomycotina</taxon>
        <taxon>Eurotiomycetes</taxon>
        <taxon>Eurotiomycetidae</taxon>
        <taxon>Onygenales</taxon>
        <taxon>Ajellomycetaceae</taxon>
        <taxon>Helicocarpus</taxon>
    </lineage>
</organism>
<dbReference type="PIRSF" id="PIRSF000126">
    <property type="entry name" value="11-beta-HSD1"/>
    <property type="match status" value="1"/>
</dbReference>
<proteinExistence type="inferred from homology"/>
<protein>
    <submittedName>
        <fullName evidence="5">Uncharacterized protein</fullName>
    </submittedName>
</protein>
<sequence length="339" mass="37693">MDSTKIALSVFTAFGALALLFLLLRALRHISTFLHPSTLPKYLNKSKGSYALVTGSTDGIGTGFARELCKHRFNLILHGRNPAKLSRTKAELSREFPDLKFLPFTFDASKPTDSLENAVREQLGADIPITVLVNNVGGLGGQTHAQFMALKDHLNDEVDRIINVNLRFMTQLSRVLLPVLERNSPALIMNVSSVSHIGMPYLAIYAATKAYIQSFTNGLNMEMRAEGNNVDVMSVEIASVQTPGNPLGHGFFVPTPDKIASSSLARVGCGSVSVVPYWRHWLQKMTIDVIPESLVKRLVVYNVKLLKTEWKRREEEQRSTDDLRNEITGEERGESRKEA</sequence>
<dbReference type="InterPro" id="IPR051019">
    <property type="entry name" value="VLCFA-Steroid_DH"/>
</dbReference>
<accession>A0A2B7XE86</accession>
<evidence type="ECO:0000256" key="3">
    <source>
        <dbReference type="RuleBase" id="RU000363"/>
    </source>
</evidence>
<reference evidence="5 6" key="1">
    <citation type="submission" date="2017-10" db="EMBL/GenBank/DDBJ databases">
        <title>Comparative genomics in systemic dimorphic fungi from Ajellomycetaceae.</title>
        <authorList>
            <person name="Munoz J.F."/>
            <person name="Mcewen J.G."/>
            <person name="Clay O.K."/>
            <person name="Cuomo C.A."/>
        </authorList>
    </citation>
    <scope>NUCLEOTIDE SEQUENCE [LARGE SCALE GENOMIC DNA]</scope>
    <source>
        <strain evidence="5 6">UAMH5409</strain>
    </source>
</reference>
<dbReference type="EMBL" id="PDNB01000111">
    <property type="protein sequence ID" value="PGH07220.1"/>
    <property type="molecule type" value="Genomic_DNA"/>
</dbReference>
<evidence type="ECO:0000256" key="2">
    <source>
        <dbReference type="ARBA" id="ARBA00023002"/>
    </source>
</evidence>
<dbReference type="STRING" id="1447875.A0A2B7XE86"/>
<gene>
    <name evidence="5" type="ORF">AJ79_06324</name>
</gene>
<dbReference type="GO" id="GO:0005783">
    <property type="term" value="C:endoplasmic reticulum"/>
    <property type="evidence" value="ECO:0007669"/>
    <property type="project" value="TreeGrafter"/>
</dbReference>
<dbReference type="PANTHER" id="PTHR43899:SF13">
    <property type="entry name" value="RH59310P"/>
    <property type="match status" value="1"/>
</dbReference>
<dbReference type="Gene3D" id="3.40.50.720">
    <property type="entry name" value="NAD(P)-binding Rossmann-like Domain"/>
    <property type="match status" value="1"/>
</dbReference>
<evidence type="ECO:0000256" key="1">
    <source>
        <dbReference type="ARBA" id="ARBA00006484"/>
    </source>
</evidence>
<keyword evidence="6" id="KW-1185">Reference proteome</keyword>
<name>A0A2B7XE86_9EURO</name>
<dbReference type="GO" id="GO:0016491">
    <property type="term" value="F:oxidoreductase activity"/>
    <property type="evidence" value="ECO:0007669"/>
    <property type="project" value="UniProtKB-KW"/>
</dbReference>
<dbReference type="PRINTS" id="PR00080">
    <property type="entry name" value="SDRFAMILY"/>
</dbReference>
<dbReference type="SUPFAM" id="SSF51735">
    <property type="entry name" value="NAD(P)-binding Rossmann-fold domains"/>
    <property type="match status" value="1"/>
</dbReference>
<dbReference type="InterPro" id="IPR036291">
    <property type="entry name" value="NAD(P)-bd_dom_sf"/>
</dbReference>